<evidence type="ECO:0000256" key="1">
    <source>
        <dbReference type="ARBA" id="ARBA00004123"/>
    </source>
</evidence>
<feature type="region of interest" description="Disordered" evidence="6">
    <location>
        <begin position="137"/>
        <end position="179"/>
    </location>
</feature>
<accession>A0A1D1Z677</accession>
<evidence type="ECO:0000256" key="5">
    <source>
        <dbReference type="ARBA" id="ARBA00023242"/>
    </source>
</evidence>
<dbReference type="AlphaFoldDB" id="A0A1D1Z677"/>
<dbReference type="PANTHER" id="PTHR31190">
    <property type="entry name" value="DNA-BINDING DOMAIN"/>
    <property type="match status" value="1"/>
</dbReference>
<dbReference type="GO" id="GO:0003700">
    <property type="term" value="F:DNA-binding transcription factor activity"/>
    <property type="evidence" value="ECO:0007669"/>
    <property type="project" value="InterPro"/>
</dbReference>
<evidence type="ECO:0000256" key="2">
    <source>
        <dbReference type="ARBA" id="ARBA00023015"/>
    </source>
</evidence>
<dbReference type="SUPFAM" id="SSF54171">
    <property type="entry name" value="DNA-binding domain"/>
    <property type="match status" value="1"/>
</dbReference>
<protein>
    <submittedName>
        <fullName evidence="8">Ethylene-responsive transcription factor ERF071</fullName>
    </submittedName>
</protein>
<dbReference type="GO" id="GO:0005634">
    <property type="term" value="C:nucleus"/>
    <property type="evidence" value="ECO:0007669"/>
    <property type="project" value="UniProtKB-SubCell"/>
</dbReference>
<dbReference type="GO" id="GO:0009873">
    <property type="term" value="P:ethylene-activated signaling pathway"/>
    <property type="evidence" value="ECO:0007669"/>
    <property type="project" value="InterPro"/>
</dbReference>
<dbReference type="InterPro" id="IPR001471">
    <property type="entry name" value="AP2/ERF_dom"/>
</dbReference>
<keyword evidence="3" id="KW-0238">DNA-binding</keyword>
<dbReference type="InterPro" id="IPR044808">
    <property type="entry name" value="ERF_plant"/>
</dbReference>
<evidence type="ECO:0000259" key="7">
    <source>
        <dbReference type="PROSITE" id="PS51032"/>
    </source>
</evidence>
<comment type="subcellular location">
    <subcellularLocation>
        <location evidence="1">Nucleus</location>
    </subcellularLocation>
</comment>
<keyword evidence="4" id="KW-0804">Transcription</keyword>
<feature type="region of interest" description="Disordered" evidence="6">
    <location>
        <begin position="12"/>
        <end position="66"/>
    </location>
</feature>
<evidence type="ECO:0000256" key="3">
    <source>
        <dbReference type="ARBA" id="ARBA00023125"/>
    </source>
</evidence>
<keyword evidence="2" id="KW-0805">Transcription regulation</keyword>
<evidence type="ECO:0000313" key="8">
    <source>
        <dbReference type="EMBL" id="JAT62376.1"/>
    </source>
</evidence>
<sequence length="210" mass="23031">MCGGAVMSGCIPPHANRGKRVVPHSDVWPPTSSHGGQNHEISTLPGLDSRPAASFESPTATPEVERKKPVRKNLYRGIRRRPWGKWAAEIRDPRRAVRVWLGTFDTAEAAARAYDHAAISFRGARAKLNFPLPEQLAPTAATSTPSPPLNSLHLQLQQQQQPQPQQQQPQLAATATTEEGDEDMMGLWEGLQDLTEFGDVGMITFSSHLT</sequence>
<dbReference type="Gene3D" id="3.30.730.10">
    <property type="entry name" value="AP2/ERF domain"/>
    <property type="match status" value="1"/>
</dbReference>
<feature type="compositionally biased region" description="Polar residues" evidence="6">
    <location>
        <begin position="30"/>
        <end position="41"/>
    </location>
</feature>
<feature type="domain" description="AP2/ERF" evidence="7">
    <location>
        <begin position="74"/>
        <end position="131"/>
    </location>
</feature>
<dbReference type="CDD" id="cd00018">
    <property type="entry name" value="AP2"/>
    <property type="match status" value="1"/>
</dbReference>
<dbReference type="PRINTS" id="PR00367">
    <property type="entry name" value="ETHRSPELEMNT"/>
</dbReference>
<name>A0A1D1Z677_9ARAE</name>
<dbReference type="FunFam" id="3.30.730.10:FF:000001">
    <property type="entry name" value="Ethylene-responsive transcription factor 2"/>
    <property type="match status" value="1"/>
</dbReference>
<evidence type="ECO:0000256" key="4">
    <source>
        <dbReference type="ARBA" id="ARBA00023163"/>
    </source>
</evidence>
<dbReference type="SMART" id="SM00380">
    <property type="entry name" value="AP2"/>
    <property type="match status" value="1"/>
</dbReference>
<gene>
    <name evidence="8" type="primary">ERF071_1</name>
    <name evidence="8" type="ORF">g.56417</name>
</gene>
<reference evidence="8" key="1">
    <citation type="submission" date="2015-07" db="EMBL/GenBank/DDBJ databases">
        <title>Transcriptome Assembly of Anthurium amnicola.</title>
        <authorList>
            <person name="Suzuki J."/>
        </authorList>
    </citation>
    <scope>NUCLEOTIDE SEQUENCE</scope>
</reference>
<feature type="compositionally biased region" description="Low complexity" evidence="6">
    <location>
        <begin position="137"/>
        <end position="177"/>
    </location>
</feature>
<dbReference type="Pfam" id="PF00847">
    <property type="entry name" value="AP2"/>
    <property type="match status" value="1"/>
</dbReference>
<dbReference type="InterPro" id="IPR036955">
    <property type="entry name" value="AP2/ERF_dom_sf"/>
</dbReference>
<keyword evidence="5" id="KW-0539">Nucleus</keyword>
<dbReference type="EMBL" id="GDJX01005560">
    <property type="protein sequence ID" value="JAT62376.1"/>
    <property type="molecule type" value="Transcribed_RNA"/>
</dbReference>
<dbReference type="InterPro" id="IPR016177">
    <property type="entry name" value="DNA-bd_dom_sf"/>
</dbReference>
<organism evidence="8">
    <name type="scientific">Anthurium amnicola</name>
    <dbReference type="NCBI Taxonomy" id="1678845"/>
    <lineage>
        <taxon>Eukaryota</taxon>
        <taxon>Viridiplantae</taxon>
        <taxon>Streptophyta</taxon>
        <taxon>Embryophyta</taxon>
        <taxon>Tracheophyta</taxon>
        <taxon>Spermatophyta</taxon>
        <taxon>Magnoliopsida</taxon>
        <taxon>Liliopsida</taxon>
        <taxon>Araceae</taxon>
        <taxon>Pothoideae</taxon>
        <taxon>Potheae</taxon>
        <taxon>Anthurium</taxon>
    </lineage>
</organism>
<dbReference type="PANTHER" id="PTHR31190:SF401">
    <property type="entry name" value="ETHYLENE-RESPONSIVE TRANSCRIPTION FACTOR ERF114-LIKE"/>
    <property type="match status" value="1"/>
</dbReference>
<proteinExistence type="predicted"/>
<dbReference type="GO" id="GO:0003677">
    <property type="term" value="F:DNA binding"/>
    <property type="evidence" value="ECO:0007669"/>
    <property type="project" value="UniProtKB-KW"/>
</dbReference>
<evidence type="ECO:0000256" key="6">
    <source>
        <dbReference type="SAM" id="MobiDB-lite"/>
    </source>
</evidence>
<dbReference type="PROSITE" id="PS51032">
    <property type="entry name" value="AP2_ERF"/>
    <property type="match status" value="1"/>
</dbReference>